<sequence>MKARQLWWLLVLVALLGLTACEREAPPEAWATVHGPDRLPEDFAREGRLFVVFAPEGAEVPHVHMGFPPWSDSDPFFAMDVDGWRGEQPLRLMPGMTGFPRESLDGVPPGRYQLQAIYKTDFFFHQPVAEGSWVSEPLEVEWPEDRGKIELRLGELLPDELPADRPNLRFVRIRSELLSEFWGEDIHLRAAVILPSDWEDSDARYPVRYNIGGYGSRYTRALGLMEAGSDFRNDWYDPANPKFLMVLLDGTGPFGDPYQINSRNSGPWGDAVVEELIPHIESKFRAIAEPEARFLDGGSTGGWASLAMQIFYPETFNGAWSFCADSPDFRRFQLIDLYEDDNAYYNRHGYLIPSKRSIEGDPEFSIKAEIAMERVMGRGDTFLTGGEQWGAWHALYGPRGDDGLPVPAWDEHTGEIDPEVVAYWKDYDLRLYLKENWPEIGEDLVGKLNIWMGDMDDYYLNPGMYRFAELMAELSDPDPEARFTWGRLQGHCWIPLSHAEIFRQMAERLEASGAGGD</sequence>
<dbReference type="RefSeq" id="WP_306729193.1">
    <property type="nucleotide sequence ID" value="NZ_JAVDDT010000009.1"/>
</dbReference>
<dbReference type="Pfam" id="PF00756">
    <property type="entry name" value="Esterase"/>
    <property type="match status" value="1"/>
</dbReference>
<protein>
    <submittedName>
        <fullName evidence="1">Alpha/beta hydrolase-fold protein</fullName>
    </submittedName>
</protein>
<dbReference type="InterPro" id="IPR029058">
    <property type="entry name" value="AB_hydrolase_fold"/>
</dbReference>
<dbReference type="PROSITE" id="PS51257">
    <property type="entry name" value="PROKAR_LIPOPROTEIN"/>
    <property type="match status" value="1"/>
</dbReference>
<reference evidence="1 2" key="1">
    <citation type="submission" date="2023-08" db="EMBL/GenBank/DDBJ databases">
        <title>Whole-genome sequencing of halo(alkali)philic microorganisms from hypersaline lakes.</title>
        <authorList>
            <person name="Sorokin D.Y."/>
            <person name="Abbas B."/>
            <person name="Merkel A.Y."/>
        </authorList>
    </citation>
    <scope>NUCLEOTIDE SEQUENCE [LARGE SCALE GENOMIC DNA]</scope>
    <source>
        <strain evidence="1 2">AB-CW4</strain>
    </source>
</reference>
<dbReference type="PANTHER" id="PTHR48098">
    <property type="entry name" value="ENTEROCHELIN ESTERASE-RELATED"/>
    <property type="match status" value="1"/>
</dbReference>
<dbReference type="Gene3D" id="3.40.50.1820">
    <property type="entry name" value="alpha/beta hydrolase"/>
    <property type="match status" value="1"/>
</dbReference>
<accession>A0ABU0WCN6</accession>
<dbReference type="PANTHER" id="PTHR48098:SF3">
    <property type="entry name" value="IRON(III) ENTEROBACTIN ESTERASE"/>
    <property type="match status" value="1"/>
</dbReference>
<dbReference type="Proteomes" id="UP001239019">
    <property type="component" value="Unassembled WGS sequence"/>
</dbReference>
<evidence type="ECO:0000313" key="2">
    <source>
        <dbReference type="Proteomes" id="UP001239019"/>
    </source>
</evidence>
<gene>
    <name evidence="1" type="ORF">RBH19_12510</name>
</gene>
<comment type="caution">
    <text evidence="1">The sequence shown here is derived from an EMBL/GenBank/DDBJ whole genome shotgun (WGS) entry which is preliminary data.</text>
</comment>
<dbReference type="GO" id="GO:0016787">
    <property type="term" value="F:hydrolase activity"/>
    <property type="evidence" value="ECO:0007669"/>
    <property type="project" value="UniProtKB-KW"/>
</dbReference>
<dbReference type="SUPFAM" id="SSF53474">
    <property type="entry name" value="alpha/beta-Hydrolases"/>
    <property type="match status" value="1"/>
</dbReference>
<dbReference type="InterPro" id="IPR050583">
    <property type="entry name" value="Mycobacterial_A85_antigen"/>
</dbReference>
<evidence type="ECO:0000313" key="1">
    <source>
        <dbReference type="EMBL" id="MDQ2070695.1"/>
    </source>
</evidence>
<name>A0ABU0WCN6_9GAMM</name>
<keyword evidence="1" id="KW-0378">Hydrolase</keyword>
<dbReference type="InterPro" id="IPR000801">
    <property type="entry name" value="Esterase-like"/>
</dbReference>
<proteinExistence type="predicted"/>
<dbReference type="EMBL" id="JAVDDT010000009">
    <property type="protein sequence ID" value="MDQ2070695.1"/>
    <property type="molecule type" value="Genomic_DNA"/>
</dbReference>
<keyword evidence="2" id="KW-1185">Reference proteome</keyword>
<organism evidence="1 2">
    <name type="scientific">Natronospira bacteriovora</name>
    <dbReference type="NCBI Taxonomy" id="3069753"/>
    <lineage>
        <taxon>Bacteria</taxon>
        <taxon>Pseudomonadati</taxon>
        <taxon>Pseudomonadota</taxon>
        <taxon>Gammaproteobacteria</taxon>
        <taxon>Natronospirales</taxon>
        <taxon>Natronospiraceae</taxon>
        <taxon>Natronospira</taxon>
    </lineage>
</organism>